<protein>
    <recommendedName>
        <fullName evidence="7">DRBM domain-containing protein</fullName>
    </recommendedName>
</protein>
<keyword evidence="9" id="KW-1185">Reference proteome</keyword>
<dbReference type="Pfam" id="PF00035">
    <property type="entry name" value="dsrm"/>
    <property type="match status" value="1"/>
</dbReference>
<organism evidence="8 9">
    <name type="scientific">Zostera marina</name>
    <name type="common">Eelgrass</name>
    <dbReference type="NCBI Taxonomy" id="29655"/>
    <lineage>
        <taxon>Eukaryota</taxon>
        <taxon>Viridiplantae</taxon>
        <taxon>Streptophyta</taxon>
        <taxon>Embryophyta</taxon>
        <taxon>Tracheophyta</taxon>
        <taxon>Spermatophyta</taxon>
        <taxon>Magnoliopsida</taxon>
        <taxon>Liliopsida</taxon>
        <taxon>Zosteraceae</taxon>
        <taxon>Zostera</taxon>
    </lineage>
</organism>
<dbReference type="PROSITE" id="PS50137">
    <property type="entry name" value="DS_RBD"/>
    <property type="match status" value="1"/>
</dbReference>
<comment type="function">
    <text evidence="5">Binds double-stranded RNA.</text>
</comment>
<keyword evidence="1" id="KW-0677">Repeat</keyword>
<dbReference type="InterPro" id="IPR014720">
    <property type="entry name" value="dsRBD_dom"/>
</dbReference>
<keyword evidence="3" id="KW-0067">ATP-binding</keyword>
<dbReference type="Proteomes" id="UP000036987">
    <property type="component" value="Unassembled WGS sequence"/>
</dbReference>
<dbReference type="InterPro" id="IPR059023">
    <property type="entry name" value="RNA_hel_CTD"/>
</dbReference>
<gene>
    <name evidence="8" type="ORF">ZOSMA_251G00180</name>
</gene>
<evidence type="ECO:0000259" key="7">
    <source>
        <dbReference type="PROSITE" id="PS50137"/>
    </source>
</evidence>
<evidence type="ECO:0000256" key="2">
    <source>
        <dbReference type="ARBA" id="ARBA00022801"/>
    </source>
</evidence>
<name>A0A0K9PG58_ZOSMR</name>
<keyword evidence="3" id="KW-0347">Helicase</keyword>
<evidence type="ECO:0000256" key="3">
    <source>
        <dbReference type="ARBA" id="ARBA00022806"/>
    </source>
</evidence>
<evidence type="ECO:0000256" key="1">
    <source>
        <dbReference type="ARBA" id="ARBA00022737"/>
    </source>
</evidence>
<dbReference type="Pfam" id="PF26026">
    <property type="entry name" value="RNA_hel_CTD"/>
    <property type="match status" value="1"/>
</dbReference>
<evidence type="ECO:0000256" key="4">
    <source>
        <dbReference type="ARBA" id="ARBA00022884"/>
    </source>
</evidence>
<evidence type="ECO:0000313" key="8">
    <source>
        <dbReference type="EMBL" id="KMZ67946.1"/>
    </source>
</evidence>
<dbReference type="GO" id="GO:0004386">
    <property type="term" value="F:helicase activity"/>
    <property type="evidence" value="ECO:0007669"/>
    <property type="project" value="UniProtKB-KW"/>
</dbReference>
<feature type="domain" description="DRBM" evidence="7">
    <location>
        <begin position="158"/>
        <end position="223"/>
    </location>
</feature>
<evidence type="ECO:0000256" key="6">
    <source>
        <dbReference type="PROSITE-ProRule" id="PRU00266"/>
    </source>
</evidence>
<dbReference type="STRING" id="29655.A0A0K9PG58"/>
<dbReference type="AlphaFoldDB" id="A0A0K9PG58"/>
<dbReference type="PANTHER" id="PTHR46031">
    <property type="match status" value="1"/>
</dbReference>
<accession>A0A0K9PG58</accession>
<dbReference type="OMA" id="MSAQHNE"/>
<keyword evidence="4 6" id="KW-0694">RNA-binding</keyword>
<dbReference type="SUPFAM" id="SSF54768">
    <property type="entry name" value="dsRNA-binding domain-like"/>
    <property type="match status" value="1"/>
</dbReference>
<keyword evidence="3" id="KW-0547">Nucleotide-binding</keyword>
<reference evidence="9" key="1">
    <citation type="journal article" date="2016" name="Nature">
        <title>The genome of the seagrass Zostera marina reveals angiosperm adaptation to the sea.</title>
        <authorList>
            <person name="Olsen J.L."/>
            <person name="Rouze P."/>
            <person name="Verhelst B."/>
            <person name="Lin Y.-C."/>
            <person name="Bayer T."/>
            <person name="Collen J."/>
            <person name="Dattolo E."/>
            <person name="De Paoli E."/>
            <person name="Dittami S."/>
            <person name="Maumus F."/>
            <person name="Michel G."/>
            <person name="Kersting A."/>
            <person name="Lauritano C."/>
            <person name="Lohaus R."/>
            <person name="Toepel M."/>
            <person name="Tonon T."/>
            <person name="Vanneste K."/>
            <person name="Amirebrahimi M."/>
            <person name="Brakel J."/>
            <person name="Bostroem C."/>
            <person name="Chovatia M."/>
            <person name="Grimwood J."/>
            <person name="Jenkins J.W."/>
            <person name="Jueterbock A."/>
            <person name="Mraz A."/>
            <person name="Stam W.T."/>
            <person name="Tice H."/>
            <person name="Bornberg-Bauer E."/>
            <person name="Green P.J."/>
            <person name="Pearson G.A."/>
            <person name="Procaccini G."/>
            <person name="Duarte C.M."/>
            <person name="Schmutz J."/>
            <person name="Reusch T.B.H."/>
            <person name="Van de Peer Y."/>
        </authorList>
    </citation>
    <scope>NUCLEOTIDE SEQUENCE [LARGE SCALE GENOMIC DNA]</scope>
    <source>
        <strain evidence="9">cv. Finnish</strain>
    </source>
</reference>
<dbReference type="SMART" id="SM00358">
    <property type="entry name" value="DSRM"/>
    <property type="match status" value="1"/>
</dbReference>
<dbReference type="GO" id="GO:0003723">
    <property type="term" value="F:RNA binding"/>
    <property type="evidence" value="ECO:0007669"/>
    <property type="project" value="UniProtKB-UniRule"/>
</dbReference>
<comment type="caution">
    <text evidence="8">The sequence shown here is derived from an EMBL/GenBank/DDBJ whole genome shotgun (WGS) entry which is preliminary data.</text>
</comment>
<evidence type="ECO:0000256" key="5">
    <source>
        <dbReference type="ARBA" id="ARBA00037597"/>
    </source>
</evidence>
<keyword evidence="2" id="KW-0378">Hydrolase</keyword>
<sequence length="235" mass="26566">MKTMEDGQVMLYSSSVNGQEAKIPYPWLVFNEKIKVNTVFLRDSTAVSDSVLLLFGGNVSRGHRDGHLKMLGGYLEFFMKPDLAEMYLKLKRELDDYILCKMLNPKMKIKLSEELISVVRLLIIEDQCNGRFTFGRQEVIPKKSKPLISKSSEGGDVNVKGLLQTLLARAGHDVPRYRTKELRNNHFKAAVEFNGMQFVGQSCSNKKLAEKDAAKEALEWLNCGSSSDLRLKDAK</sequence>
<dbReference type="Gene3D" id="3.30.160.20">
    <property type="match status" value="1"/>
</dbReference>
<dbReference type="InterPro" id="IPR011709">
    <property type="entry name" value="DEAD-box_helicase_OB_fold"/>
</dbReference>
<dbReference type="EMBL" id="LFYR01000869">
    <property type="protein sequence ID" value="KMZ67946.1"/>
    <property type="molecule type" value="Genomic_DNA"/>
</dbReference>
<evidence type="ECO:0000313" key="9">
    <source>
        <dbReference type="Proteomes" id="UP000036987"/>
    </source>
</evidence>
<dbReference type="OrthoDB" id="5600252at2759"/>
<dbReference type="Pfam" id="PF07717">
    <property type="entry name" value="OB_NTP_bind"/>
    <property type="match status" value="1"/>
</dbReference>
<proteinExistence type="predicted"/>